<dbReference type="Proteomes" id="UP000294933">
    <property type="component" value="Unassembled WGS sequence"/>
</dbReference>
<protein>
    <recommendedName>
        <fullName evidence="4">Extracellular membrane protein CFEM domain-containing protein</fullName>
    </recommendedName>
</protein>
<gene>
    <name evidence="2" type="ORF">BD410DRAFT_885955</name>
</gene>
<dbReference type="EMBL" id="ML170227">
    <property type="protein sequence ID" value="TDL17124.1"/>
    <property type="molecule type" value="Genomic_DNA"/>
</dbReference>
<sequence>MLLTTKAFFVLVTLTSVVFAQGTIGDCVQACIQFANGVACTGAKSSDPLCICDSENFGIFYSQCLNVDCGAIGVAIGPDILAQKCASRTASVILEAIDWMSRKRRKANAEKGSCMMNTDNEYTRCSESARKM</sequence>
<evidence type="ECO:0008006" key="4">
    <source>
        <dbReference type="Google" id="ProtNLM"/>
    </source>
</evidence>
<evidence type="ECO:0000313" key="2">
    <source>
        <dbReference type="EMBL" id="TDL17124.1"/>
    </source>
</evidence>
<reference evidence="2 3" key="1">
    <citation type="submission" date="2018-06" db="EMBL/GenBank/DDBJ databases">
        <title>A transcriptomic atlas of mushroom development highlights an independent origin of complex multicellularity.</title>
        <authorList>
            <consortium name="DOE Joint Genome Institute"/>
            <person name="Krizsan K."/>
            <person name="Almasi E."/>
            <person name="Merenyi Z."/>
            <person name="Sahu N."/>
            <person name="Viragh M."/>
            <person name="Koszo T."/>
            <person name="Mondo S."/>
            <person name="Kiss B."/>
            <person name="Balint B."/>
            <person name="Kues U."/>
            <person name="Barry K."/>
            <person name="Hegedus J.C."/>
            <person name="Henrissat B."/>
            <person name="Johnson J."/>
            <person name="Lipzen A."/>
            <person name="Ohm R."/>
            <person name="Nagy I."/>
            <person name="Pangilinan J."/>
            <person name="Yan J."/>
            <person name="Xiong Y."/>
            <person name="Grigoriev I.V."/>
            <person name="Hibbett D.S."/>
            <person name="Nagy L.G."/>
        </authorList>
    </citation>
    <scope>NUCLEOTIDE SEQUENCE [LARGE SCALE GENOMIC DNA]</scope>
    <source>
        <strain evidence="2 3">SZMC22713</strain>
    </source>
</reference>
<proteinExistence type="predicted"/>
<keyword evidence="3" id="KW-1185">Reference proteome</keyword>
<accession>A0A4Y7PP14</accession>
<evidence type="ECO:0000313" key="3">
    <source>
        <dbReference type="Proteomes" id="UP000294933"/>
    </source>
</evidence>
<dbReference type="AlphaFoldDB" id="A0A4Y7PP14"/>
<feature type="chain" id="PRO_5021488869" description="Extracellular membrane protein CFEM domain-containing protein" evidence="1">
    <location>
        <begin position="21"/>
        <end position="132"/>
    </location>
</feature>
<dbReference type="VEuPathDB" id="FungiDB:BD410DRAFT_885955"/>
<organism evidence="2 3">
    <name type="scientific">Rickenella mellea</name>
    <dbReference type="NCBI Taxonomy" id="50990"/>
    <lineage>
        <taxon>Eukaryota</taxon>
        <taxon>Fungi</taxon>
        <taxon>Dikarya</taxon>
        <taxon>Basidiomycota</taxon>
        <taxon>Agaricomycotina</taxon>
        <taxon>Agaricomycetes</taxon>
        <taxon>Hymenochaetales</taxon>
        <taxon>Rickenellaceae</taxon>
        <taxon>Rickenella</taxon>
    </lineage>
</organism>
<keyword evidence="1" id="KW-0732">Signal</keyword>
<feature type="signal peptide" evidence="1">
    <location>
        <begin position="1"/>
        <end position="20"/>
    </location>
</feature>
<evidence type="ECO:0000256" key="1">
    <source>
        <dbReference type="SAM" id="SignalP"/>
    </source>
</evidence>
<name>A0A4Y7PP14_9AGAM</name>